<evidence type="ECO:0000313" key="19">
    <source>
        <dbReference type="Proteomes" id="UP000008370"/>
    </source>
</evidence>
<proteinExistence type="inferred from homology"/>
<feature type="compositionally biased region" description="Gly residues" evidence="16">
    <location>
        <begin position="892"/>
        <end position="906"/>
    </location>
</feature>
<evidence type="ECO:0000256" key="7">
    <source>
        <dbReference type="ARBA" id="ARBA00022490"/>
    </source>
</evidence>
<organism evidence="18 19">
    <name type="scientific">Phanerochaete carnosa (strain HHB-10118-sp)</name>
    <name type="common">White-rot fungus</name>
    <name type="synonym">Peniophora carnosa</name>
    <dbReference type="NCBI Taxonomy" id="650164"/>
    <lineage>
        <taxon>Eukaryota</taxon>
        <taxon>Fungi</taxon>
        <taxon>Dikarya</taxon>
        <taxon>Basidiomycota</taxon>
        <taxon>Agaricomycotina</taxon>
        <taxon>Agaricomycetes</taxon>
        <taxon>Polyporales</taxon>
        <taxon>Phanerochaetaceae</taxon>
        <taxon>Phanerochaete</taxon>
    </lineage>
</organism>
<comment type="subcellular location">
    <subcellularLocation>
        <location evidence="3">Chromosome</location>
        <location evidence="3">Telomere</location>
    </subcellularLocation>
    <subcellularLocation>
        <location evidence="2">Cytoplasm</location>
    </subcellularLocation>
    <subcellularLocation>
        <location evidence="1">Nucleus</location>
    </subcellularLocation>
</comment>
<evidence type="ECO:0000256" key="9">
    <source>
        <dbReference type="ARBA" id="ARBA00022763"/>
    </source>
</evidence>
<keyword evidence="10" id="KW-0833">Ubl conjugation pathway</keyword>
<keyword evidence="19" id="KW-1185">Reference proteome</keyword>
<protein>
    <recommendedName>
        <fullName evidence="5">RNA polymerase II degradation factor 1</fullName>
    </recommendedName>
</protein>
<dbReference type="HOGENOM" id="CLU_006015_0_0_1"/>
<dbReference type="Pfam" id="PF02845">
    <property type="entry name" value="CUE"/>
    <property type="match status" value="1"/>
</dbReference>
<dbReference type="GO" id="GO:0005634">
    <property type="term" value="C:nucleus"/>
    <property type="evidence" value="ECO:0007669"/>
    <property type="project" value="UniProtKB-SubCell"/>
</dbReference>
<feature type="compositionally biased region" description="Polar residues" evidence="16">
    <location>
        <begin position="447"/>
        <end position="465"/>
    </location>
</feature>
<feature type="compositionally biased region" description="Gly residues" evidence="16">
    <location>
        <begin position="101"/>
        <end position="117"/>
    </location>
</feature>
<feature type="region of interest" description="Disordered" evidence="16">
    <location>
        <begin position="61"/>
        <end position="384"/>
    </location>
</feature>
<dbReference type="GeneID" id="18909755"/>
<evidence type="ECO:0000256" key="15">
    <source>
        <dbReference type="ARBA" id="ARBA00023242"/>
    </source>
</evidence>
<evidence type="ECO:0000256" key="4">
    <source>
        <dbReference type="ARBA" id="ARBA00005491"/>
    </source>
</evidence>
<keyword evidence="7" id="KW-0963">Cytoplasm</keyword>
<keyword evidence="8" id="KW-0597">Phosphoprotein</keyword>
<gene>
    <name evidence="18" type="ORF">PHACADRAFT_176595</name>
</gene>
<evidence type="ECO:0000256" key="12">
    <source>
        <dbReference type="ARBA" id="ARBA00022895"/>
    </source>
</evidence>
<dbReference type="SUPFAM" id="SSF46934">
    <property type="entry name" value="UBA-like"/>
    <property type="match status" value="1"/>
</dbReference>
<feature type="compositionally biased region" description="Low complexity" evidence="16">
    <location>
        <begin position="466"/>
        <end position="534"/>
    </location>
</feature>
<feature type="compositionally biased region" description="Low complexity" evidence="16">
    <location>
        <begin position="541"/>
        <end position="568"/>
    </location>
</feature>
<dbReference type="GO" id="GO:0005737">
    <property type="term" value="C:cytoplasm"/>
    <property type="evidence" value="ECO:0007669"/>
    <property type="project" value="UniProtKB-SubCell"/>
</dbReference>
<feature type="region of interest" description="Disordered" evidence="16">
    <location>
        <begin position="1"/>
        <end position="22"/>
    </location>
</feature>
<dbReference type="InParanoid" id="K5W107"/>
<feature type="compositionally biased region" description="Basic and acidic residues" evidence="16">
    <location>
        <begin position="86"/>
        <end position="100"/>
    </location>
</feature>
<evidence type="ECO:0000256" key="14">
    <source>
        <dbReference type="ARBA" id="ARBA00023204"/>
    </source>
</evidence>
<dbReference type="CDD" id="cd14368">
    <property type="entry name" value="CUE_DEF1_like"/>
    <property type="match status" value="1"/>
</dbReference>
<evidence type="ECO:0000256" key="11">
    <source>
        <dbReference type="ARBA" id="ARBA00022843"/>
    </source>
</evidence>
<dbReference type="FunCoup" id="K5W107">
    <property type="interactions" value="142"/>
</dbReference>
<feature type="compositionally biased region" description="Pro residues" evidence="16">
    <location>
        <begin position="433"/>
        <end position="442"/>
    </location>
</feature>
<evidence type="ECO:0000256" key="10">
    <source>
        <dbReference type="ARBA" id="ARBA00022786"/>
    </source>
</evidence>
<feature type="compositionally biased region" description="Basic and acidic residues" evidence="16">
    <location>
        <begin position="139"/>
        <end position="151"/>
    </location>
</feature>
<feature type="compositionally biased region" description="Polar residues" evidence="16">
    <location>
        <begin position="178"/>
        <end position="195"/>
    </location>
</feature>
<dbReference type="GO" id="GO:0003677">
    <property type="term" value="F:DNA binding"/>
    <property type="evidence" value="ECO:0007669"/>
    <property type="project" value="UniProtKB-KW"/>
</dbReference>
<evidence type="ECO:0000256" key="2">
    <source>
        <dbReference type="ARBA" id="ARBA00004496"/>
    </source>
</evidence>
<dbReference type="GO" id="GO:0006281">
    <property type="term" value="P:DNA repair"/>
    <property type="evidence" value="ECO:0007669"/>
    <property type="project" value="UniProtKB-KW"/>
</dbReference>
<keyword evidence="11" id="KW-0832">Ubl conjugation</keyword>
<feature type="compositionally biased region" description="Low complexity" evidence="16">
    <location>
        <begin position="271"/>
        <end position="281"/>
    </location>
</feature>
<feature type="compositionally biased region" description="Low complexity" evidence="16">
    <location>
        <begin position="913"/>
        <end position="934"/>
    </location>
</feature>
<reference evidence="18" key="1">
    <citation type="journal article" date="2012" name="BMC Genomics">
        <title>Comparative genomics of the white-rot fungi, Phanerochaete carnosa and P. chrysosporium, to elucidate the genetic basis of the distinct wood types they colonize.</title>
        <authorList>
            <person name="Suzuki H."/>
            <person name="MacDonald J."/>
            <person name="Syed K."/>
            <person name="Salamov A."/>
            <person name="Hori C."/>
            <person name="Aerts A."/>
            <person name="Henrissat B."/>
            <person name="Wiebenga A."/>
            <person name="vanKuyk P.A."/>
            <person name="Barry K."/>
            <person name="Lindquist E."/>
            <person name="LaButti K."/>
            <person name="Lapidus A."/>
            <person name="Lucas S."/>
            <person name="Coutinho P."/>
            <person name="Gong Y."/>
            <person name="Samejima M."/>
            <person name="Mahadevan R."/>
            <person name="Abou-Zaid M."/>
            <person name="de Vries R.P."/>
            <person name="Igarashi K."/>
            <person name="Yadav J.S."/>
            <person name="Grigoriev I.V."/>
            <person name="Master E.R."/>
        </authorList>
    </citation>
    <scope>NUCLEOTIDE SEQUENCE [LARGE SCALE GENOMIC DNA]</scope>
    <source>
        <strain evidence="18">HHB-10118-sp</strain>
    </source>
</reference>
<dbReference type="GO" id="GO:0043130">
    <property type="term" value="F:ubiquitin binding"/>
    <property type="evidence" value="ECO:0007669"/>
    <property type="project" value="InterPro"/>
</dbReference>
<dbReference type="EMBL" id="JH930475">
    <property type="protein sequence ID" value="EKM52574.1"/>
    <property type="molecule type" value="Genomic_DNA"/>
</dbReference>
<feature type="compositionally biased region" description="Polar residues" evidence="16">
    <location>
        <begin position="628"/>
        <end position="642"/>
    </location>
</feature>
<feature type="compositionally biased region" description="Pro residues" evidence="16">
    <location>
        <begin position="235"/>
        <end position="270"/>
    </location>
</feature>
<feature type="compositionally biased region" description="Polar residues" evidence="16">
    <location>
        <begin position="940"/>
        <end position="959"/>
    </location>
</feature>
<dbReference type="InterPro" id="IPR051833">
    <property type="entry name" value="TC-DDR_regulator"/>
</dbReference>
<evidence type="ECO:0000256" key="16">
    <source>
        <dbReference type="SAM" id="MobiDB-lite"/>
    </source>
</evidence>
<dbReference type="InterPro" id="IPR009060">
    <property type="entry name" value="UBA-like_sf"/>
</dbReference>
<dbReference type="KEGG" id="pco:PHACADRAFT_176595"/>
<feature type="domain" description="CUE" evidence="17">
    <location>
        <begin position="20"/>
        <end position="63"/>
    </location>
</feature>
<dbReference type="Proteomes" id="UP000008370">
    <property type="component" value="Unassembled WGS sequence"/>
</dbReference>
<comment type="similarity">
    <text evidence="4">Belongs to the DEF1 family.</text>
</comment>
<dbReference type="RefSeq" id="XP_007398916.1">
    <property type="nucleotide sequence ID" value="XM_007398854.1"/>
</dbReference>
<dbReference type="AlphaFoldDB" id="K5W107"/>
<feature type="compositionally biased region" description="Polar residues" evidence="16">
    <location>
        <begin position="612"/>
        <end position="621"/>
    </location>
</feature>
<feature type="region of interest" description="Disordered" evidence="16">
    <location>
        <begin position="760"/>
        <end position="959"/>
    </location>
</feature>
<sequence length="959" mass="99694">MYNSSTYRRPQAPAEAVPEKFRKQTQQIQELFPAWSNEDIQSALLDVNGDVDLAVLRISEGHAEQWGAVQRKKDKKSTAGVPQTQSKDHAAKQERGDFRGGKGGRGGRGGPGRGGAARGAFIRGGHQETNGRHAKHGPSKGDEDVAQKIEEEAPAVDSAADVNGAKPVQDAPAAEPVSENTSTPATWGGDTATNGSAPPASPAAPSQPSHPLVKFTKTPATSKLSWAQIAKPQEKPTPPAPAPAPAPAAAPAPPSPATQPTPSQPAPAPEPVQSEPQSESAAQGWEEPTTVQAPTWDDEPTAKPAEPAVQEEPKAEEEEVAPTPAAEPEVPPVLPAQVQPSAAKQEPVQAPAPVKPATPAQHTRPTSAAHRHKFKPDQAVIMPSGSFGTLEKVGMQFGSLSLGGDDLDSTQDVSAEPTALRAAEPAAVSEAPALPPALPIPAQPQESTSVATTPPAQTSLNGSLFQQGIPQQAQQQQQPAQVSPPVQLSSAAQLQAPASLQTSLSQPALPAQVSAQPQSSASASNISSYSHSIPAAPPSLPSQQHPQQPAQSQGLLSQQHQQYSQHGLASHLDQNHAAAQSPHAAPAPQQSLGGHSSYFRQQEPPYFHTATPPVSASQSQDGPYGSFGQLSGQLGHQNQSSHLGGFGGGDYPYGENQRNFYDSYSGQTGFSNRNMLGHDDIKGLPGAPQQQPHAAPGLPPSSTQPSQQLPQSGQSGSQGQPGAQGPQQGYPPPLPYYYTPYPQNQYYGSPYSSGYSVPQPFVKYPTVFQGPPGPQSAPSPASKQAPSSVQPQSPYGQGLYGQQHSSSPYGDIDYQHGHGQSVSGLPSNDYGKQLYGGSGQGMQGFMGLGQSSGPSSGAPLGQRSGGSPEAAYKPYGSNAKDVGTGVSQGAQQQGGRGGQQPQGGFYGQRFSNAGQGPQGAQSQQHQPQGQGPQAHLGYPQGSSDGSFYSYQPRQQGYWQ</sequence>
<feature type="compositionally biased region" description="Low complexity" evidence="16">
    <location>
        <begin position="576"/>
        <end position="591"/>
    </location>
</feature>
<feature type="compositionally biased region" description="Low complexity" evidence="16">
    <location>
        <begin position="683"/>
        <end position="728"/>
    </location>
</feature>
<feature type="region of interest" description="Disordered" evidence="16">
    <location>
        <begin position="398"/>
        <end position="742"/>
    </location>
</feature>
<accession>K5W107</accession>
<name>K5W107_PHACS</name>
<evidence type="ECO:0000256" key="13">
    <source>
        <dbReference type="ARBA" id="ARBA00023125"/>
    </source>
</evidence>
<keyword evidence="9" id="KW-0227">DNA damage</keyword>
<feature type="compositionally biased region" description="Low complexity" evidence="16">
    <location>
        <begin position="419"/>
        <end position="432"/>
    </location>
</feature>
<dbReference type="GO" id="GO:0000781">
    <property type="term" value="C:chromosome, telomeric region"/>
    <property type="evidence" value="ECO:0007669"/>
    <property type="project" value="UniProtKB-SubCell"/>
</dbReference>
<feature type="compositionally biased region" description="Polar residues" evidence="16">
    <location>
        <begin position="656"/>
        <end position="674"/>
    </location>
</feature>
<feature type="compositionally biased region" description="Low complexity" evidence="16">
    <location>
        <begin position="778"/>
        <end position="794"/>
    </location>
</feature>
<evidence type="ECO:0000259" key="17">
    <source>
        <dbReference type="PROSITE" id="PS51140"/>
    </source>
</evidence>
<dbReference type="InterPro" id="IPR003892">
    <property type="entry name" value="CUE"/>
</dbReference>
<evidence type="ECO:0000256" key="3">
    <source>
        <dbReference type="ARBA" id="ARBA00004574"/>
    </source>
</evidence>
<evidence type="ECO:0000256" key="8">
    <source>
        <dbReference type="ARBA" id="ARBA00022553"/>
    </source>
</evidence>
<keyword evidence="15" id="KW-0539">Nucleus</keyword>
<feature type="compositionally biased region" description="Gly residues" evidence="16">
    <location>
        <begin position="834"/>
        <end position="847"/>
    </location>
</feature>
<evidence type="ECO:0000256" key="5">
    <source>
        <dbReference type="ARBA" id="ARBA00020536"/>
    </source>
</evidence>
<dbReference type="PRINTS" id="PR01217">
    <property type="entry name" value="PRICHEXTENSN"/>
</dbReference>
<evidence type="ECO:0000256" key="1">
    <source>
        <dbReference type="ARBA" id="ARBA00004123"/>
    </source>
</evidence>
<dbReference type="PANTHER" id="PTHR16308">
    <property type="entry name" value="UBIQUITIN ASSOCIATED PROTEIN 2-LIKE/LINGERER"/>
    <property type="match status" value="1"/>
</dbReference>
<keyword evidence="13" id="KW-0238">DNA-binding</keyword>
<keyword evidence="12" id="KW-0779">Telomere</keyword>
<dbReference type="PANTHER" id="PTHR16308:SF13">
    <property type="entry name" value="PROTEIN LINGERER"/>
    <property type="match status" value="1"/>
</dbReference>
<keyword evidence="14" id="KW-0234">DNA repair</keyword>
<keyword evidence="6" id="KW-0158">Chromosome</keyword>
<evidence type="ECO:0000313" key="18">
    <source>
        <dbReference type="EMBL" id="EKM52574.1"/>
    </source>
</evidence>
<dbReference type="InterPro" id="IPR041803">
    <property type="entry name" value="DEF1_CUE"/>
</dbReference>
<evidence type="ECO:0000256" key="6">
    <source>
        <dbReference type="ARBA" id="ARBA00022454"/>
    </source>
</evidence>
<dbReference type="PROSITE" id="PS51140">
    <property type="entry name" value="CUE"/>
    <property type="match status" value="1"/>
</dbReference>
<dbReference type="OrthoDB" id="5396806at2759"/>